<dbReference type="AlphaFoldDB" id="A0A7W6HEV6"/>
<keyword evidence="3" id="KW-0813">Transport</keyword>
<dbReference type="InterPro" id="IPR015855">
    <property type="entry name" value="ABC_transpr_MalK-like"/>
</dbReference>
<dbReference type="Gene3D" id="3.40.50.300">
    <property type="entry name" value="P-loop containing nucleotide triphosphate hydrolases"/>
    <property type="match status" value="1"/>
</dbReference>
<feature type="domain" description="ABC transporter" evidence="9">
    <location>
        <begin position="4"/>
        <end position="234"/>
    </location>
</feature>
<dbReference type="InterPro" id="IPR047641">
    <property type="entry name" value="ABC_transpr_MalK/UgpC-like"/>
</dbReference>
<evidence type="ECO:0000256" key="1">
    <source>
        <dbReference type="ARBA" id="ARBA00004417"/>
    </source>
</evidence>
<protein>
    <submittedName>
        <fullName evidence="10">Multiple sugar transport system ATP-binding protein</fullName>
    </submittedName>
</protein>
<evidence type="ECO:0000313" key="10">
    <source>
        <dbReference type="EMBL" id="MBB4003866.1"/>
    </source>
</evidence>
<dbReference type="InterPro" id="IPR003439">
    <property type="entry name" value="ABC_transporter-like_ATP-bd"/>
</dbReference>
<dbReference type="GO" id="GO:0016887">
    <property type="term" value="F:ATP hydrolysis activity"/>
    <property type="evidence" value="ECO:0007669"/>
    <property type="project" value="InterPro"/>
</dbReference>
<dbReference type="SMART" id="SM00382">
    <property type="entry name" value="AAA"/>
    <property type="match status" value="1"/>
</dbReference>
<evidence type="ECO:0000313" key="11">
    <source>
        <dbReference type="Proteomes" id="UP000588647"/>
    </source>
</evidence>
<dbReference type="Proteomes" id="UP000588647">
    <property type="component" value="Unassembled WGS sequence"/>
</dbReference>
<dbReference type="RefSeq" id="WP_183209312.1">
    <property type="nucleotide sequence ID" value="NZ_JAAAMM010000004.1"/>
</dbReference>
<dbReference type="SUPFAM" id="SSF50331">
    <property type="entry name" value="MOP-like"/>
    <property type="match status" value="1"/>
</dbReference>
<evidence type="ECO:0000259" key="9">
    <source>
        <dbReference type="PROSITE" id="PS50893"/>
    </source>
</evidence>
<gene>
    <name evidence="10" type="ORF">GGR03_002954</name>
</gene>
<evidence type="ECO:0000256" key="5">
    <source>
        <dbReference type="ARBA" id="ARBA00022741"/>
    </source>
</evidence>
<dbReference type="Gene3D" id="2.40.50.100">
    <property type="match status" value="1"/>
</dbReference>
<evidence type="ECO:0000256" key="7">
    <source>
        <dbReference type="ARBA" id="ARBA00022967"/>
    </source>
</evidence>
<evidence type="ECO:0000256" key="3">
    <source>
        <dbReference type="ARBA" id="ARBA00022448"/>
    </source>
</evidence>
<dbReference type="FunFam" id="3.40.50.300:FF:000042">
    <property type="entry name" value="Maltose/maltodextrin ABC transporter, ATP-binding protein"/>
    <property type="match status" value="1"/>
</dbReference>
<dbReference type="CDD" id="cd03301">
    <property type="entry name" value="ABC_MalK_N"/>
    <property type="match status" value="1"/>
</dbReference>
<evidence type="ECO:0000256" key="2">
    <source>
        <dbReference type="ARBA" id="ARBA00005417"/>
    </source>
</evidence>
<dbReference type="InterPro" id="IPR003593">
    <property type="entry name" value="AAA+_ATPase"/>
</dbReference>
<dbReference type="GO" id="GO:0055052">
    <property type="term" value="C:ATP-binding cassette (ABC) transporter complex, substrate-binding subunit-containing"/>
    <property type="evidence" value="ECO:0007669"/>
    <property type="project" value="TreeGrafter"/>
</dbReference>
<reference evidence="10 11" key="1">
    <citation type="submission" date="2020-08" db="EMBL/GenBank/DDBJ databases">
        <title>Genomic Encyclopedia of Type Strains, Phase IV (KMG-IV): sequencing the most valuable type-strain genomes for metagenomic binning, comparative biology and taxonomic classification.</title>
        <authorList>
            <person name="Goeker M."/>
        </authorList>
    </citation>
    <scope>NUCLEOTIDE SEQUENCE [LARGE SCALE GENOMIC DNA]</scope>
    <source>
        <strain evidence="10 11">DSM 103570</strain>
    </source>
</reference>
<keyword evidence="4" id="KW-1003">Cell membrane</keyword>
<comment type="subcellular location">
    <subcellularLocation>
        <location evidence="1">Cell inner membrane</location>
        <topology evidence="1">Peripheral membrane protein</topology>
    </subcellularLocation>
</comment>
<sequence>MAQVEIRQVSKIFEGHTAVSEVSLTVHDGEFLVLLGPSGCGKSTLLRMLAGLELPTYGDIVIGGKVATRLKPKDRNVAMVFQNYALYPHLTIYENIAFPLRVNRFEKAKIDEKVRWAADLVGIEALLQRKPRQTSGGERQRTALARSLVRDPQLFLLDEPLSNLDAKLRHSSREELRRFQDRVGVTSIYVTHDQVEAMGLGDRIVVMRAGKIRQVGTPEQIYSHPADTFVATFIGSPPMNLVETGAVTVGFRPEIFLPSNSFAGDTSNATEFLSAPFAIRRVEYLGGDKLIYGSVSGDLPQTEVIARIPSNVPFTANEGETVPFAVPQTEVRCFDTASGLAIEDTRVGVRRSLNG</sequence>
<organism evidence="10 11">
    <name type="scientific">Aurantimonas endophytica</name>
    <dbReference type="NCBI Taxonomy" id="1522175"/>
    <lineage>
        <taxon>Bacteria</taxon>
        <taxon>Pseudomonadati</taxon>
        <taxon>Pseudomonadota</taxon>
        <taxon>Alphaproteobacteria</taxon>
        <taxon>Hyphomicrobiales</taxon>
        <taxon>Aurantimonadaceae</taxon>
        <taxon>Aurantimonas</taxon>
    </lineage>
</organism>
<evidence type="ECO:0000256" key="6">
    <source>
        <dbReference type="ARBA" id="ARBA00022840"/>
    </source>
</evidence>
<evidence type="ECO:0000256" key="8">
    <source>
        <dbReference type="ARBA" id="ARBA00023136"/>
    </source>
</evidence>
<dbReference type="PANTHER" id="PTHR43875:SF15">
    <property type="entry name" value="TREHALOSE IMPORT ATP-BINDING PROTEIN SUGC"/>
    <property type="match status" value="1"/>
</dbReference>
<dbReference type="InterPro" id="IPR008995">
    <property type="entry name" value="Mo/tungstate-bd_C_term_dom"/>
</dbReference>
<keyword evidence="6 10" id="KW-0067">ATP-binding</keyword>
<dbReference type="GO" id="GO:0140359">
    <property type="term" value="F:ABC-type transporter activity"/>
    <property type="evidence" value="ECO:0007669"/>
    <property type="project" value="InterPro"/>
</dbReference>
<dbReference type="GO" id="GO:0005524">
    <property type="term" value="F:ATP binding"/>
    <property type="evidence" value="ECO:0007669"/>
    <property type="project" value="UniProtKB-KW"/>
</dbReference>
<name>A0A7W6HEV6_9HYPH</name>
<proteinExistence type="inferred from homology"/>
<dbReference type="GO" id="GO:0008643">
    <property type="term" value="P:carbohydrate transport"/>
    <property type="evidence" value="ECO:0007669"/>
    <property type="project" value="InterPro"/>
</dbReference>
<dbReference type="EMBL" id="JACIEM010000004">
    <property type="protein sequence ID" value="MBB4003866.1"/>
    <property type="molecule type" value="Genomic_DNA"/>
</dbReference>
<keyword evidence="8" id="KW-0472">Membrane</keyword>
<dbReference type="SUPFAM" id="SSF52540">
    <property type="entry name" value="P-loop containing nucleoside triphosphate hydrolases"/>
    <property type="match status" value="1"/>
</dbReference>
<dbReference type="PANTHER" id="PTHR43875">
    <property type="entry name" value="MALTODEXTRIN IMPORT ATP-BINDING PROTEIN MSMX"/>
    <property type="match status" value="1"/>
</dbReference>
<dbReference type="InterPro" id="IPR027417">
    <property type="entry name" value="P-loop_NTPase"/>
</dbReference>
<accession>A0A7W6HEV6</accession>
<comment type="caution">
    <text evidence="10">The sequence shown here is derived from an EMBL/GenBank/DDBJ whole genome shotgun (WGS) entry which is preliminary data.</text>
</comment>
<dbReference type="Pfam" id="PF00005">
    <property type="entry name" value="ABC_tran"/>
    <property type="match status" value="1"/>
</dbReference>
<keyword evidence="10" id="KW-0762">Sugar transport</keyword>
<keyword evidence="5" id="KW-0547">Nucleotide-binding</keyword>
<evidence type="ECO:0000256" key="4">
    <source>
        <dbReference type="ARBA" id="ARBA00022475"/>
    </source>
</evidence>
<keyword evidence="7" id="KW-1278">Translocase</keyword>
<keyword evidence="11" id="KW-1185">Reference proteome</keyword>
<dbReference type="PROSITE" id="PS50893">
    <property type="entry name" value="ABC_TRANSPORTER_2"/>
    <property type="match status" value="1"/>
</dbReference>
<comment type="similarity">
    <text evidence="2">Belongs to the ABC transporter superfamily.</text>
</comment>